<sequence>MPPQRRHETADAPAPPADAGVMAVSVSPRIPGGARRLAARRFLSIFSDGNKRQRRFRAAAQAPNPPHGCVERAAAGHGVCRRGATPPHREFHHPTSMQNGRFKSNKLDEEYSLCHCNC</sequence>
<dbReference type="EMBL" id="CP071754">
    <property type="protein sequence ID" value="QTB65486.1"/>
    <property type="molecule type" value="Genomic_DNA"/>
</dbReference>
<dbReference type="AlphaFoldDB" id="A0A8A4EB60"/>
<reference evidence="2" key="1">
    <citation type="submission" date="2021-03" db="EMBL/GenBank/DDBJ databases">
        <title>Complete genome of Burkholderia pseudomallei_VBP364.</title>
        <authorList>
            <person name="Balaji V."/>
            <person name="Yamuna B."/>
            <person name="Monisha P."/>
        </authorList>
    </citation>
    <scope>NUCLEOTIDE SEQUENCE</scope>
    <source>
        <strain evidence="2">VBP364</strain>
    </source>
</reference>
<gene>
    <name evidence="2" type="ORF">J3D99_18995</name>
</gene>
<evidence type="ECO:0000256" key="1">
    <source>
        <dbReference type="SAM" id="MobiDB-lite"/>
    </source>
</evidence>
<protein>
    <submittedName>
        <fullName evidence="2">Uncharacterized protein</fullName>
    </submittedName>
</protein>
<proteinExistence type="predicted"/>
<accession>A0A8A4EB60</accession>
<feature type="region of interest" description="Disordered" evidence="1">
    <location>
        <begin position="80"/>
        <end position="104"/>
    </location>
</feature>
<evidence type="ECO:0000313" key="2">
    <source>
        <dbReference type="EMBL" id="QTB65486.1"/>
    </source>
</evidence>
<name>A0A8A4EB60_BURPE</name>
<organism evidence="2">
    <name type="scientific">Burkholderia pseudomallei</name>
    <name type="common">Pseudomonas pseudomallei</name>
    <dbReference type="NCBI Taxonomy" id="28450"/>
    <lineage>
        <taxon>Bacteria</taxon>
        <taxon>Pseudomonadati</taxon>
        <taxon>Pseudomonadota</taxon>
        <taxon>Betaproteobacteria</taxon>
        <taxon>Burkholderiales</taxon>
        <taxon>Burkholderiaceae</taxon>
        <taxon>Burkholderia</taxon>
        <taxon>pseudomallei group</taxon>
    </lineage>
</organism>